<feature type="modified residue" description="4-aspartylphosphate" evidence="10">
    <location>
        <position position="53"/>
    </location>
</feature>
<evidence type="ECO:0000259" key="11">
    <source>
        <dbReference type="PROSITE" id="PS50045"/>
    </source>
</evidence>
<evidence type="ECO:0000256" key="9">
    <source>
        <dbReference type="ARBA" id="ARBA00023163"/>
    </source>
</evidence>
<dbReference type="InterPro" id="IPR003593">
    <property type="entry name" value="AAA+_ATPase"/>
</dbReference>
<protein>
    <submittedName>
        <fullName evidence="13">Sigma-54-dependent Fis family transcriptional regulator</fullName>
    </submittedName>
</protein>
<dbReference type="GO" id="GO:0005524">
    <property type="term" value="F:ATP binding"/>
    <property type="evidence" value="ECO:0007669"/>
    <property type="project" value="UniProtKB-KW"/>
</dbReference>
<dbReference type="InterPro" id="IPR011006">
    <property type="entry name" value="CheY-like_superfamily"/>
</dbReference>
<evidence type="ECO:0000256" key="7">
    <source>
        <dbReference type="ARBA" id="ARBA00023125"/>
    </source>
</evidence>
<keyword evidence="5" id="KW-0067">ATP-binding</keyword>
<dbReference type="Pfam" id="PF25601">
    <property type="entry name" value="AAA_lid_14"/>
    <property type="match status" value="1"/>
</dbReference>
<evidence type="ECO:0000256" key="4">
    <source>
        <dbReference type="ARBA" id="ARBA00022741"/>
    </source>
</evidence>
<accession>A0A956NAK1</accession>
<dbReference type="FunFam" id="1.10.8.60:FF:000014">
    <property type="entry name" value="DNA-binding transcriptional regulator NtrC"/>
    <property type="match status" value="1"/>
</dbReference>
<dbReference type="Pfam" id="PF02954">
    <property type="entry name" value="HTH_8"/>
    <property type="match status" value="1"/>
</dbReference>
<dbReference type="EMBL" id="JAGQHS010000010">
    <property type="protein sequence ID" value="MCA9754816.1"/>
    <property type="molecule type" value="Genomic_DNA"/>
</dbReference>
<evidence type="ECO:0000256" key="10">
    <source>
        <dbReference type="PROSITE-ProRule" id="PRU00169"/>
    </source>
</evidence>
<dbReference type="InterPro" id="IPR025944">
    <property type="entry name" value="Sigma_54_int_dom_CS"/>
</dbReference>
<dbReference type="PROSITE" id="PS00688">
    <property type="entry name" value="SIGMA54_INTERACT_3"/>
    <property type="match status" value="1"/>
</dbReference>
<dbReference type="PROSITE" id="PS50045">
    <property type="entry name" value="SIGMA54_INTERACT_4"/>
    <property type="match status" value="1"/>
</dbReference>
<dbReference type="Proteomes" id="UP000739538">
    <property type="component" value="Unassembled WGS sequence"/>
</dbReference>
<dbReference type="Gene3D" id="3.40.50.300">
    <property type="entry name" value="P-loop containing nucleotide triphosphate hydrolases"/>
    <property type="match status" value="1"/>
</dbReference>
<dbReference type="Pfam" id="PF00072">
    <property type="entry name" value="Response_reg"/>
    <property type="match status" value="1"/>
</dbReference>
<dbReference type="SMART" id="SM00448">
    <property type="entry name" value="REC"/>
    <property type="match status" value="1"/>
</dbReference>
<keyword evidence="4" id="KW-0547">Nucleotide-binding</keyword>
<evidence type="ECO:0000256" key="3">
    <source>
        <dbReference type="ARBA" id="ARBA00022553"/>
    </source>
</evidence>
<dbReference type="SUPFAM" id="SSF52172">
    <property type="entry name" value="CheY-like"/>
    <property type="match status" value="1"/>
</dbReference>
<name>A0A956NAK1_UNCEI</name>
<feature type="domain" description="Sigma-54 factor interaction" evidence="11">
    <location>
        <begin position="146"/>
        <end position="375"/>
    </location>
</feature>
<dbReference type="InterPro" id="IPR025943">
    <property type="entry name" value="Sigma_54_int_dom_ATP-bd_2"/>
</dbReference>
<dbReference type="InterPro" id="IPR009057">
    <property type="entry name" value="Homeodomain-like_sf"/>
</dbReference>
<dbReference type="AlphaFoldDB" id="A0A956NAK1"/>
<evidence type="ECO:0000313" key="13">
    <source>
        <dbReference type="EMBL" id="MCA9754816.1"/>
    </source>
</evidence>
<dbReference type="Gene3D" id="1.10.10.60">
    <property type="entry name" value="Homeodomain-like"/>
    <property type="match status" value="1"/>
</dbReference>
<dbReference type="InterPro" id="IPR002197">
    <property type="entry name" value="HTH_Fis"/>
</dbReference>
<keyword evidence="6" id="KW-0805">Transcription regulation</keyword>
<keyword evidence="2" id="KW-0963">Cytoplasm</keyword>
<sequence>MKGTILLVDDEAYVRDALAAVLERRDFVVRTGASAEDALADHALDGVDVVITDLKMPGMDGLELLEELTTRAPNTPVIIITGHGSVVSAVECLKAGAFDFVQKPMEPGALALLAERAVAESAMRRELAYHRSLQARTPAGGEVDEPVGASAAWKRVVEMATRVAPADTSVLLVGESGTGKEELAKLIHRRSTRAKRPFVPVNCGAIPDELFESEFFGHKRGSFPGATEDRDGRFRVAHEGTLFLDEVCCLPEPSQAKVLRVLQDGVFERMGETRPTVVDVRLVAATNSDLESEVKAGRFRKDLYYRIAVLVIEVPPLRERVEDVDLLASRFLERFAAKFGKAFRGIDPSALNLLRAYPWPGNVRELRNVMERAVILETGNVISPKSLPTNLVETGREIVIEQEDLNLRDGLKRRERQLLEAALERAGGVRREAARLLGIDERNLSYFLKKHDWGEGEGS</sequence>
<dbReference type="GO" id="GO:0005737">
    <property type="term" value="C:cytoplasm"/>
    <property type="evidence" value="ECO:0007669"/>
    <property type="project" value="UniProtKB-SubCell"/>
</dbReference>
<gene>
    <name evidence="13" type="ORF">KDA27_03370</name>
</gene>
<dbReference type="InterPro" id="IPR027417">
    <property type="entry name" value="P-loop_NTPase"/>
</dbReference>
<dbReference type="PROSITE" id="PS00675">
    <property type="entry name" value="SIGMA54_INTERACT_1"/>
    <property type="match status" value="1"/>
</dbReference>
<keyword evidence="8" id="KW-0010">Activator</keyword>
<dbReference type="GO" id="GO:0006355">
    <property type="term" value="P:regulation of DNA-templated transcription"/>
    <property type="evidence" value="ECO:0007669"/>
    <property type="project" value="InterPro"/>
</dbReference>
<evidence type="ECO:0000259" key="12">
    <source>
        <dbReference type="PROSITE" id="PS50110"/>
    </source>
</evidence>
<dbReference type="SUPFAM" id="SSF52540">
    <property type="entry name" value="P-loop containing nucleoside triphosphate hydrolases"/>
    <property type="match status" value="1"/>
</dbReference>
<dbReference type="GO" id="GO:0043565">
    <property type="term" value="F:sequence-specific DNA binding"/>
    <property type="evidence" value="ECO:0007669"/>
    <property type="project" value="InterPro"/>
</dbReference>
<dbReference type="PRINTS" id="PR01590">
    <property type="entry name" value="HTHFIS"/>
</dbReference>
<dbReference type="Gene3D" id="3.40.50.2300">
    <property type="match status" value="1"/>
</dbReference>
<keyword evidence="3 10" id="KW-0597">Phosphoprotein</keyword>
<dbReference type="FunFam" id="3.40.50.300:FF:000006">
    <property type="entry name" value="DNA-binding transcriptional regulator NtrC"/>
    <property type="match status" value="1"/>
</dbReference>
<dbReference type="InterPro" id="IPR001789">
    <property type="entry name" value="Sig_transdc_resp-reg_receiver"/>
</dbReference>
<dbReference type="Gene3D" id="1.10.8.60">
    <property type="match status" value="1"/>
</dbReference>
<dbReference type="CDD" id="cd00009">
    <property type="entry name" value="AAA"/>
    <property type="match status" value="1"/>
</dbReference>
<comment type="subcellular location">
    <subcellularLocation>
        <location evidence="1">Cytoplasm</location>
    </subcellularLocation>
</comment>
<evidence type="ECO:0000256" key="2">
    <source>
        <dbReference type="ARBA" id="ARBA00022490"/>
    </source>
</evidence>
<reference evidence="13" key="1">
    <citation type="submission" date="2020-04" db="EMBL/GenBank/DDBJ databases">
        <authorList>
            <person name="Zhang T."/>
        </authorList>
    </citation>
    <scope>NUCLEOTIDE SEQUENCE</scope>
    <source>
        <strain evidence="13">HKST-UBA02</strain>
    </source>
</reference>
<evidence type="ECO:0000256" key="1">
    <source>
        <dbReference type="ARBA" id="ARBA00004496"/>
    </source>
</evidence>
<feature type="domain" description="Response regulatory" evidence="12">
    <location>
        <begin position="4"/>
        <end position="118"/>
    </location>
</feature>
<dbReference type="FunFam" id="3.40.50.2300:FF:000018">
    <property type="entry name" value="DNA-binding transcriptional regulator NtrC"/>
    <property type="match status" value="1"/>
</dbReference>
<dbReference type="GO" id="GO:0000160">
    <property type="term" value="P:phosphorelay signal transduction system"/>
    <property type="evidence" value="ECO:0007669"/>
    <property type="project" value="InterPro"/>
</dbReference>
<evidence type="ECO:0000313" key="14">
    <source>
        <dbReference type="Proteomes" id="UP000739538"/>
    </source>
</evidence>
<dbReference type="Pfam" id="PF00158">
    <property type="entry name" value="Sigma54_activat"/>
    <property type="match status" value="1"/>
</dbReference>
<dbReference type="SMART" id="SM00382">
    <property type="entry name" value="AAA"/>
    <property type="match status" value="1"/>
</dbReference>
<organism evidence="13 14">
    <name type="scientific">Eiseniibacteriota bacterium</name>
    <dbReference type="NCBI Taxonomy" id="2212470"/>
    <lineage>
        <taxon>Bacteria</taxon>
        <taxon>Candidatus Eiseniibacteriota</taxon>
    </lineage>
</organism>
<dbReference type="PROSITE" id="PS00676">
    <property type="entry name" value="SIGMA54_INTERACT_2"/>
    <property type="match status" value="1"/>
</dbReference>
<dbReference type="InterPro" id="IPR025662">
    <property type="entry name" value="Sigma_54_int_dom_ATP-bd_1"/>
</dbReference>
<evidence type="ECO:0000256" key="5">
    <source>
        <dbReference type="ARBA" id="ARBA00022840"/>
    </source>
</evidence>
<reference evidence="13" key="2">
    <citation type="journal article" date="2021" name="Microbiome">
        <title>Successional dynamics and alternative stable states in a saline activated sludge microbial community over 9 years.</title>
        <authorList>
            <person name="Wang Y."/>
            <person name="Ye J."/>
            <person name="Ju F."/>
            <person name="Liu L."/>
            <person name="Boyd J.A."/>
            <person name="Deng Y."/>
            <person name="Parks D.H."/>
            <person name="Jiang X."/>
            <person name="Yin X."/>
            <person name="Woodcroft B.J."/>
            <person name="Tyson G.W."/>
            <person name="Hugenholtz P."/>
            <person name="Polz M.F."/>
            <person name="Zhang T."/>
        </authorList>
    </citation>
    <scope>NUCLEOTIDE SEQUENCE</scope>
    <source>
        <strain evidence="13">HKST-UBA02</strain>
    </source>
</reference>
<proteinExistence type="predicted"/>
<dbReference type="InterPro" id="IPR058031">
    <property type="entry name" value="AAA_lid_NorR"/>
</dbReference>
<dbReference type="PANTHER" id="PTHR32071">
    <property type="entry name" value="TRANSCRIPTIONAL REGULATORY PROTEIN"/>
    <property type="match status" value="1"/>
</dbReference>
<keyword evidence="9" id="KW-0804">Transcription</keyword>
<evidence type="ECO:0000256" key="8">
    <source>
        <dbReference type="ARBA" id="ARBA00023159"/>
    </source>
</evidence>
<dbReference type="SUPFAM" id="SSF46689">
    <property type="entry name" value="Homeodomain-like"/>
    <property type="match status" value="1"/>
</dbReference>
<evidence type="ECO:0000256" key="6">
    <source>
        <dbReference type="ARBA" id="ARBA00023015"/>
    </source>
</evidence>
<keyword evidence="7" id="KW-0238">DNA-binding</keyword>
<dbReference type="InterPro" id="IPR002078">
    <property type="entry name" value="Sigma_54_int"/>
</dbReference>
<comment type="caution">
    <text evidence="13">The sequence shown here is derived from an EMBL/GenBank/DDBJ whole genome shotgun (WGS) entry which is preliminary data.</text>
</comment>
<dbReference type="PROSITE" id="PS50110">
    <property type="entry name" value="RESPONSE_REGULATORY"/>
    <property type="match status" value="1"/>
</dbReference>